<name>A0AAV4WZF3_CAEEX</name>
<dbReference type="Proteomes" id="UP001054945">
    <property type="component" value="Unassembled WGS sequence"/>
</dbReference>
<gene>
    <name evidence="1" type="ORF">CEXT_701701</name>
</gene>
<keyword evidence="2" id="KW-1185">Reference proteome</keyword>
<accession>A0AAV4WZF3</accession>
<protein>
    <submittedName>
        <fullName evidence="1">Uncharacterized protein</fullName>
    </submittedName>
</protein>
<organism evidence="1 2">
    <name type="scientific">Caerostris extrusa</name>
    <name type="common">Bark spider</name>
    <name type="synonym">Caerostris bankana</name>
    <dbReference type="NCBI Taxonomy" id="172846"/>
    <lineage>
        <taxon>Eukaryota</taxon>
        <taxon>Metazoa</taxon>
        <taxon>Ecdysozoa</taxon>
        <taxon>Arthropoda</taxon>
        <taxon>Chelicerata</taxon>
        <taxon>Arachnida</taxon>
        <taxon>Araneae</taxon>
        <taxon>Araneomorphae</taxon>
        <taxon>Entelegynae</taxon>
        <taxon>Araneoidea</taxon>
        <taxon>Araneidae</taxon>
        <taxon>Caerostris</taxon>
    </lineage>
</organism>
<evidence type="ECO:0000313" key="2">
    <source>
        <dbReference type="Proteomes" id="UP001054945"/>
    </source>
</evidence>
<proteinExistence type="predicted"/>
<sequence>MDRQFCKTEKHLLAALFRELSLVRRDLAANRAEQRCRQREQRRFFPFVLDDLGAEKKIPPSPFENA</sequence>
<reference evidence="1 2" key="1">
    <citation type="submission" date="2021-06" db="EMBL/GenBank/DDBJ databases">
        <title>Caerostris extrusa draft genome.</title>
        <authorList>
            <person name="Kono N."/>
            <person name="Arakawa K."/>
        </authorList>
    </citation>
    <scope>NUCLEOTIDE SEQUENCE [LARGE SCALE GENOMIC DNA]</scope>
</reference>
<dbReference type="AlphaFoldDB" id="A0AAV4WZF3"/>
<comment type="caution">
    <text evidence="1">The sequence shown here is derived from an EMBL/GenBank/DDBJ whole genome shotgun (WGS) entry which is preliminary data.</text>
</comment>
<evidence type="ECO:0000313" key="1">
    <source>
        <dbReference type="EMBL" id="GIY87842.1"/>
    </source>
</evidence>
<dbReference type="EMBL" id="BPLR01016983">
    <property type="protein sequence ID" value="GIY87842.1"/>
    <property type="molecule type" value="Genomic_DNA"/>
</dbReference>